<dbReference type="Gene3D" id="3.30.1380.10">
    <property type="match status" value="1"/>
</dbReference>
<dbReference type="InterPro" id="IPR039561">
    <property type="entry name" value="Peptidase_M15C"/>
</dbReference>
<dbReference type="InterPro" id="IPR009045">
    <property type="entry name" value="Zn_M74/Hedgehog-like"/>
</dbReference>
<evidence type="ECO:0000313" key="2">
    <source>
        <dbReference type="EMBL" id="SHL04616.1"/>
    </source>
</evidence>
<dbReference type="GO" id="GO:0004180">
    <property type="term" value="F:carboxypeptidase activity"/>
    <property type="evidence" value="ECO:0007669"/>
    <property type="project" value="UniProtKB-KW"/>
</dbReference>
<feature type="domain" description="Peptidase M15C" evidence="1">
    <location>
        <begin position="150"/>
        <end position="212"/>
    </location>
</feature>
<dbReference type="RefSeq" id="WP_197688363.1">
    <property type="nucleotide sequence ID" value="NZ_LT670844.1"/>
</dbReference>
<dbReference type="Proteomes" id="UP000189935">
    <property type="component" value="Chromosome I"/>
</dbReference>
<dbReference type="SUPFAM" id="SSF55166">
    <property type="entry name" value="Hedgehog/DD-peptidase"/>
    <property type="match status" value="1"/>
</dbReference>
<dbReference type="Pfam" id="PF13539">
    <property type="entry name" value="Peptidase_M15_4"/>
    <property type="match status" value="1"/>
</dbReference>
<reference evidence="2 3" key="1">
    <citation type="submission" date="2016-11" db="EMBL/GenBank/DDBJ databases">
        <authorList>
            <person name="Jaros S."/>
            <person name="Januszkiewicz K."/>
            <person name="Wedrychowicz H."/>
        </authorList>
    </citation>
    <scope>NUCLEOTIDE SEQUENCE [LARGE SCALE GENOMIC DNA]</scope>
    <source>
        <strain evidence="2 3">GAS499</strain>
    </source>
</reference>
<dbReference type="EMBL" id="LT670844">
    <property type="protein sequence ID" value="SHL04616.1"/>
    <property type="molecule type" value="Genomic_DNA"/>
</dbReference>
<keyword evidence="2" id="KW-0378">Hydrolase</keyword>
<dbReference type="AlphaFoldDB" id="A0A1M6XF85"/>
<gene>
    <name evidence="2" type="ORF">SAMN05444159_4855</name>
</gene>
<sequence>MAKAATAKKAVKKAAKKTVKKTVKRAAAPRAAAAPSIVAAAPTQTSPETLVDIPAANTFNQNLSSASEATMLGIFGVPGAKTQDCSPATGAFKQRIVSLINVGPFKVSGLDIAVQLLKAVFDEAEQQIPNVVAAVKSDGMLCVRHKRMNASSFSNHSWGTAIDLFFGHAAVPQGSHKTHRGCLQLAPFFNRHGWYWGAGFSRGSVDSMHFELAEQTIRHPPPTS</sequence>
<accession>A0A1M6XF85</accession>
<keyword evidence="2" id="KW-0645">Protease</keyword>
<name>A0A1M6XF85_9BRAD</name>
<protein>
    <submittedName>
        <fullName evidence="2">D-alanyl-D-alanine carboxypeptidase</fullName>
    </submittedName>
</protein>
<proteinExistence type="predicted"/>
<evidence type="ECO:0000259" key="1">
    <source>
        <dbReference type="Pfam" id="PF13539"/>
    </source>
</evidence>
<keyword evidence="2" id="KW-0121">Carboxypeptidase</keyword>
<evidence type="ECO:0000313" key="3">
    <source>
        <dbReference type="Proteomes" id="UP000189935"/>
    </source>
</evidence>
<organism evidence="2 3">
    <name type="scientific">Bradyrhizobium lablabi</name>
    <dbReference type="NCBI Taxonomy" id="722472"/>
    <lineage>
        <taxon>Bacteria</taxon>
        <taxon>Pseudomonadati</taxon>
        <taxon>Pseudomonadota</taxon>
        <taxon>Alphaproteobacteria</taxon>
        <taxon>Hyphomicrobiales</taxon>
        <taxon>Nitrobacteraceae</taxon>
        <taxon>Bradyrhizobium</taxon>
    </lineage>
</organism>